<proteinExistence type="predicted"/>
<dbReference type="GO" id="GO:0019287">
    <property type="term" value="P:isopentenyl diphosphate biosynthetic process, mevalonate pathway"/>
    <property type="evidence" value="ECO:0007669"/>
    <property type="project" value="UniProtKB-UniPathway"/>
</dbReference>
<dbReference type="OrthoDB" id="10262935at2759"/>
<protein>
    <recommendedName>
        <fullName evidence="2">phosphomevalonate kinase</fullName>
        <ecNumber evidence="2">2.7.4.2</ecNumber>
    </recommendedName>
</protein>
<dbReference type="Proteomes" id="UP000245771">
    <property type="component" value="Unassembled WGS sequence"/>
</dbReference>
<dbReference type="GO" id="GO:0006696">
    <property type="term" value="P:ergosterol biosynthetic process"/>
    <property type="evidence" value="ECO:0007669"/>
    <property type="project" value="TreeGrafter"/>
</dbReference>
<keyword evidence="6" id="KW-0067">ATP-binding</keyword>
<dbReference type="STRING" id="1280837.A0A316VH47"/>
<gene>
    <name evidence="8" type="ORF">FA14DRAFT_7504</name>
</gene>
<dbReference type="UniPathway" id="UPA00057">
    <property type="reaction ID" value="UER00099"/>
</dbReference>
<evidence type="ECO:0000313" key="9">
    <source>
        <dbReference type="Proteomes" id="UP000245771"/>
    </source>
</evidence>
<dbReference type="InterPro" id="IPR014721">
    <property type="entry name" value="Ribsml_uS5_D2-typ_fold_subgr"/>
</dbReference>
<keyword evidence="9" id="KW-1185">Reference proteome</keyword>
<comment type="pathway">
    <text evidence="1">Isoprenoid biosynthesis; isopentenyl diphosphate biosynthesis via mevalonate pathway; isopentenyl diphosphate from (R)-mevalonate: step 2/3.</text>
</comment>
<dbReference type="GeneID" id="37024603"/>
<evidence type="ECO:0000256" key="3">
    <source>
        <dbReference type="ARBA" id="ARBA00022679"/>
    </source>
</evidence>
<dbReference type="EMBL" id="KZ819602">
    <property type="protein sequence ID" value="PWN36866.1"/>
    <property type="molecule type" value="Genomic_DNA"/>
</dbReference>
<evidence type="ECO:0000256" key="4">
    <source>
        <dbReference type="ARBA" id="ARBA00022741"/>
    </source>
</evidence>
<dbReference type="GO" id="GO:0005840">
    <property type="term" value="C:ribosome"/>
    <property type="evidence" value="ECO:0007669"/>
    <property type="project" value="UniProtKB-KW"/>
</dbReference>
<keyword evidence="4" id="KW-0547">Nucleotide-binding</keyword>
<dbReference type="GO" id="GO:0010142">
    <property type="term" value="P:farnesyl diphosphate biosynthetic process, mevalonate pathway"/>
    <property type="evidence" value="ECO:0007669"/>
    <property type="project" value="TreeGrafter"/>
</dbReference>
<dbReference type="GO" id="GO:0004631">
    <property type="term" value="F:phosphomevalonate kinase activity"/>
    <property type="evidence" value="ECO:0007669"/>
    <property type="project" value="UniProtKB-EC"/>
</dbReference>
<dbReference type="GO" id="GO:0005777">
    <property type="term" value="C:peroxisome"/>
    <property type="evidence" value="ECO:0007669"/>
    <property type="project" value="TreeGrafter"/>
</dbReference>
<dbReference type="GO" id="GO:0005524">
    <property type="term" value="F:ATP binding"/>
    <property type="evidence" value="ECO:0007669"/>
    <property type="project" value="UniProtKB-KW"/>
</dbReference>
<dbReference type="PANTHER" id="PTHR31814">
    <property type="match status" value="1"/>
</dbReference>
<evidence type="ECO:0000256" key="7">
    <source>
        <dbReference type="SAM" id="MobiDB-lite"/>
    </source>
</evidence>
<dbReference type="RefSeq" id="XP_025357168.1">
    <property type="nucleotide sequence ID" value="XM_025502822.1"/>
</dbReference>
<organism evidence="8 9">
    <name type="scientific">Meira miltonrushii</name>
    <dbReference type="NCBI Taxonomy" id="1280837"/>
    <lineage>
        <taxon>Eukaryota</taxon>
        <taxon>Fungi</taxon>
        <taxon>Dikarya</taxon>
        <taxon>Basidiomycota</taxon>
        <taxon>Ustilaginomycotina</taxon>
        <taxon>Exobasidiomycetes</taxon>
        <taxon>Exobasidiales</taxon>
        <taxon>Brachybasidiaceae</taxon>
        <taxon>Meira</taxon>
    </lineage>
</organism>
<name>A0A316VH47_9BASI</name>
<keyword evidence="8" id="KW-0689">Ribosomal protein</keyword>
<sequence>MTAQDVTVVSAPGKVLIAGGYLVLEPAYPGLVISTTSRFYTVITKKKAKQASSSTTHSSQLRISVQSPQFIDAKWDYLVELQGQDKCLTRQSRESYENSNAGKNPFVALSILYAVRLALEATSADDVRAAITDEHGSYLDVNVLADNDFYSQRSTDGSAPSAEALQEIPPFNAQNCAIRDVHKTGLGSSAAMTTSLVGALLVQLGVVHADPATGGIAGDEALALVHNTAQLAHCAAQGKVGSGFDVSAAVWGSQLYRRFDKEAIQGLLDAGEAVGVEGDDASSSSDQLELAPFLDPRNRSWQPSPLGKGSKGGSNPTAVEGLASASSTGGDSIARPAPLELPPFVEMMLADVDAGSNTPSMVGKILEWRKSNPEWAQQMWTILAAGNQTLADGLLALRLAHAQNSAEYLQAVQLASQHFSKDWDKIVREHPSTTLTLLVEVRNAMRSIQGGMRALGRQAGVPVEPDEMGNVIKATIDGAHAVLGGGVPGAGGYDALFVLYLKVPKAEDTQDNNLPVEKEIEGVWSHWKALSVGPLLSKAGGAAGVISSADQVHSALLQQGAPSSLPVLSSSGNTEAGGLRLHSLDDIKGLRQAIENAASAD</sequence>
<keyword evidence="8" id="KW-0687">Ribonucleoprotein</keyword>
<evidence type="ECO:0000256" key="5">
    <source>
        <dbReference type="ARBA" id="ARBA00022777"/>
    </source>
</evidence>
<dbReference type="EC" id="2.7.4.2" evidence="2"/>
<evidence type="ECO:0000256" key="1">
    <source>
        <dbReference type="ARBA" id="ARBA00005017"/>
    </source>
</evidence>
<dbReference type="FunCoup" id="A0A316VH47">
    <property type="interactions" value="80"/>
</dbReference>
<dbReference type="Gene3D" id="3.30.230.10">
    <property type="match status" value="1"/>
</dbReference>
<evidence type="ECO:0000256" key="2">
    <source>
        <dbReference type="ARBA" id="ARBA00012958"/>
    </source>
</evidence>
<dbReference type="AlphaFoldDB" id="A0A316VH47"/>
<dbReference type="SUPFAM" id="SSF54211">
    <property type="entry name" value="Ribosomal protein S5 domain 2-like"/>
    <property type="match status" value="1"/>
</dbReference>
<reference evidence="8 9" key="1">
    <citation type="journal article" date="2018" name="Mol. Biol. Evol.">
        <title>Broad Genomic Sampling Reveals a Smut Pathogenic Ancestry of the Fungal Clade Ustilaginomycotina.</title>
        <authorList>
            <person name="Kijpornyongpan T."/>
            <person name="Mondo S.J."/>
            <person name="Barry K."/>
            <person name="Sandor L."/>
            <person name="Lee J."/>
            <person name="Lipzen A."/>
            <person name="Pangilinan J."/>
            <person name="LaButti K."/>
            <person name="Hainaut M."/>
            <person name="Henrissat B."/>
            <person name="Grigoriev I.V."/>
            <person name="Spatafora J.W."/>
            <person name="Aime M.C."/>
        </authorList>
    </citation>
    <scope>NUCLEOTIDE SEQUENCE [LARGE SCALE GENOMIC DNA]</scope>
    <source>
        <strain evidence="8 9">MCA 3882</strain>
    </source>
</reference>
<dbReference type="InParanoid" id="A0A316VH47"/>
<keyword evidence="5" id="KW-0418">Kinase</keyword>
<feature type="region of interest" description="Disordered" evidence="7">
    <location>
        <begin position="277"/>
        <end position="337"/>
    </location>
</feature>
<evidence type="ECO:0000256" key="6">
    <source>
        <dbReference type="ARBA" id="ARBA00022840"/>
    </source>
</evidence>
<dbReference type="InterPro" id="IPR035102">
    <property type="entry name" value="Phosphomevalonate_kinase"/>
</dbReference>
<dbReference type="InterPro" id="IPR020568">
    <property type="entry name" value="Ribosomal_Su5_D2-typ_SF"/>
</dbReference>
<dbReference type="PANTHER" id="PTHR31814:SF2">
    <property type="entry name" value="PHOSPHOMEVALONATE KINASE"/>
    <property type="match status" value="1"/>
</dbReference>
<keyword evidence="3" id="KW-0808">Transferase</keyword>
<accession>A0A316VH47</accession>
<evidence type="ECO:0000313" key="8">
    <source>
        <dbReference type="EMBL" id="PWN36866.1"/>
    </source>
</evidence>